<organism evidence="1">
    <name type="scientific">marine metagenome</name>
    <dbReference type="NCBI Taxonomy" id="408172"/>
    <lineage>
        <taxon>unclassified sequences</taxon>
        <taxon>metagenomes</taxon>
        <taxon>ecological metagenomes</taxon>
    </lineage>
</organism>
<dbReference type="AlphaFoldDB" id="A0A382QPX5"/>
<name>A0A382QPX5_9ZZZZ</name>
<protein>
    <submittedName>
        <fullName evidence="1">Uncharacterized protein</fullName>
    </submittedName>
</protein>
<reference evidence="1" key="1">
    <citation type="submission" date="2018-05" db="EMBL/GenBank/DDBJ databases">
        <authorList>
            <person name="Lanie J.A."/>
            <person name="Ng W.-L."/>
            <person name="Kazmierczak K.M."/>
            <person name="Andrzejewski T.M."/>
            <person name="Davidsen T.M."/>
            <person name="Wayne K.J."/>
            <person name="Tettelin H."/>
            <person name="Glass J.I."/>
            <person name="Rusch D."/>
            <person name="Podicherti R."/>
            <person name="Tsui H.-C.T."/>
            <person name="Winkler M.E."/>
        </authorList>
    </citation>
    <scope>NUCLEOTIDE SEQUENCE</scope>
</reference>
<proteinExistence type="predicted"/>
<sequence>MSLTTLCIEELAVMSTPQKSLVMDTLDRKALRSE</sequence>
<dbReference type="EMBL" id="UINC01116037">
    <property type="protein sequence ID" value="SVC87496.1"/>
    <property type="molecule type" value="Genomic_DNA"/>
</dbReference>
<evidence type="ECO:0000313" key="1">
    <source>
        <dbReference type="EMBL" id="SVC87496.1"/>
    </source>
</evidence>
<accession>A0A382QPX5</accession>
<gene>
    <name evidence="1" type="ORF">METZ01_LOCUS340350</name>
</gene>